<dbReference type="InterPro" id="IPR043428">
    <property type="entry name" value="LivM-like"/>
</dbReference>
<evidence type="ECO:0000313" key="7">
    <source>
        <dbReference type="EMBL" id="GEO87377.1"/>
    </source>
</evidence>
<evidence type="ECO:0000256" key="3">
    <source>
        <dbReference type="ARBA" id="ARBA00022692"/>
    </source>
</evidence>
<evidence type="ECO:0000256" key="4">
    <source>
        <dbReference type="ARBA" id="ARBA00022989"/>
    </source>
</evidence>
<accession>A0A512HPK4</accession>
<dbReference type="InterPro" id="IPR001851">
    <property type="entry name" value="ABC_transp_permease"/>
</dbReference>
<comment type="subcellular location">
    <subcellularLocation>
        <location evidence="1">Cell membrane</location>
        <topology evidence="1">Multi-pass membrane protein</topology>
    </subcellularLocation>
</comment>
<feature type="transmembrane region" description="Helical" evidence="6">
    <location>
        <begin position="268"/>
        <end position="287"/>
    </location>
</feature>
<dbReference type="PANTHER" id="PTHR30482">
    <property type="entry name" value="HIGH-AFFINITY BRANCHED-CHAIN AMINO ACID TRANSPORT SYSTEM PERMEASE"/>
    <property type="match status" value="1"/>
</dbReference>
<keyword evidence="5 6" id="KW-0472">Membrane</keyword>
<organism evidence="7 8">
    <name type="scientific">Ciceribacter naphthalenivorans</name>
    <dbReference type="NCBI Taxonomy" id="1118451"/>
    <lineage>
        <taxon>Bacteria</taxon>
        <taxon>Pseudomonadati</taxon>
        <taxon>Pseudomonadota</taxon>
        <taxon>Alphaproteobacteria</taxon>
        <taxon>Hyphomicrobiales</taxon>
        <taxon>Rhizobiaceae</taxon>
        <taxon>Ciceribacter</taxon>
    </lineage>
</organism>
<feature type="transmembrane region" description="Helical" evidence="6">
    <location>
        <begin position="6"/>
        <end position="24"/>
    </location>
</feature>
<reference evidence="7 8" key="1">
    <citation type="submission" date="2019-07" db="EMBL/GenBank/DDBJ databases">
        <title>Whole genome shotgun sequence of Rhizobium naphthalenivorans NBRC 107585.</title>
        <authorList>
            <person name="Hosoyama A."/>
            <person name="Uohara A."/>
            <person name="Ohji S."/>
            <person name="Ichikawa N."/>
        </authorList>
    </citation>
    <scope>NUCLEOTIDE SEQUENCE [LARGE SCALE GENOMIC DNA]</scope>
    <source>
        <strain evidence="7 8">NBRC 107585</strain>
    </source>
</reference>
<dbReference type="OrthoDB" id="9814461at2"/>
<evidence type="ECO:0000256" key="1">
    <source>
        <dbReference type="ARBA" id="ARBA00004651"/>
    </source>
</evidence>
<evidence type="ECO:0000256" key="6">
    <source>
        <dbReference type="SAM" id="Phobius"/>
    </source>
</evidence>
<keyword evidence="4 6" id="KW-1133">Transmembrane helix</keyword>
<name>A0A512HPK4_9HYPH</name>
<feature type="transmembrane region" description="Helical" evidence="6">
    <location>
        <begin position="129"/>
        <end position="150"/>
    </location>
</feature>
<dbReference type="CDD" id="cd06581">
    <property type="entry name" value="TM_PBP1_LivM_like"/>
    <property type="match status" value="1"/>
</dbReference>
<feature type="transmembrane region" description="Helical" evidence="6">
    <location>
        <begin position="219"/>
        <end position="247"/>
    </location>
</feature>
<evidence type="ECO:0000256" key="2">
    <source>
        <dbReference type="ARBA" id="ARBA00022475"/>
    </source>
</evidence>
<dbReference type="AlphaFoldDB" id="A0A512HPK4"/>
<feature type="transmembrane region" description="Helical" evidence="6">
    <location>
        <begin position="56"/>
        <end position="78"/>
    </location>
</feature>
<dbReference type="RefSeq" id="WP_147182191.1">
    <property type="nucleotide sequence ID" value="NZ_BJZP01000038.1"/>
</dbReference>
<dbReference type="EMBL" id="BJZP01000038">
    <property type="protein sequence ID" value="GEO87377.1"/>
    <property type="molecule type" value="Genomic_DNA"/>
</dbReference>
<sequence>MTGYLLAMLTQTGLYALLALSLNLQWGYTGLLNFGQVGFFACGAYAYAITTGMLSWHPVAGFIAAVVAAALVAFPIGVASIRLRLPFYLAIATLGFSEMVRAVLTNESWLTNGTRGLPVRFFVPGLAPFSNQIVMLAIVVLAVAFVFILLERLGSSPFGRTIEAIRDNEDAARSLGKDVAFYKIKVFMLGAAIAGGAGALNAVYVGYLVPDQFLPIVTFYIWMAMVIGGSGSNRGAILGSALLVFFLEGSRFLKDFMPPELALSDARMAAVRYLAIGAILTLVPLYWPRGLLGRKGF</sequence>
<feature type="transmembrane region" description="Helical" evidence="6">
    <location>
        <begin position="31"/>
        <end position="50"/>
    </location>
</feature>
<dbReference type="Pfam" id="PF02653">
    <property type="entry name" value="BPD_transp_2"/>
    <property type="match status" value="1"/>
</dbReference>
<keyword evidence="8" id="KW-1185">Reference proteome</keyword>
<comment type="caution">
    <text evidence="7">The sequence shown here is derived from an EMBL/GenBank/DDBJ whole genome shotgun (WGS) entry which is preliminary data.</text>
</comment>
<proteinExistence type="predicted"/>
<gene>
    <name evidence="7" type="ORF">RNA01_43090</name>
</gene>
<dbReference type="Proteomes" id="UP000321717">
    <property type="component" value="Unassembled WGS sequence"/>
</dbReference>
<feature type="transmembrane region" description="Helical" evidence="6">
    <location>
        <begin position="85"/>
        <end position="104"/>
    </location>
</feature>
<dbReference type="PANTHER" id="PTHR30482:SF10">
    <property type="entry name" value="HIGH-AFFINITY BRANCHED-CHAIN AMINO ACID TRANSPORT PROTEIN BRAE"/>
    <property type="match status" value="1"/>
</dbReference>
<dbReference type="GO" id="GO:0005886">
    <property type="term" value="C:plasma membrane"/>
    <property type="evidence" value="ECO:0007669"/>
    <property type="project" value="UniProtKB-SubCell"/>
</dbReference>
<feature type="transmembrane region" description="Helical" evidence="6">
    <location>
        <begin position="186"/>
        <end position="207"/>
    </location>
</feature>
<evidence type="ECO:0000256" key="5">
    <source>
        <dbReference type="ARBA" id="ARBA00023136"/>
    </source>
</evidence>
<evidence type="ECO:0000313" key="8">
    <source>
        <dbReference type="Proteomes" id="UP000321717"/>
    </source>
</evidence>
<keyword evidence="3 6" id="KW-0812">Transmembrane</keyword>
<dbReference type="GO" id="GO:0015658">
    <property type="term" value="F:branched-chain amino acid transmembrane transporter activity"/>
    <property type="evidence" value="ECO:0007669"/>
    <property type="project" value="InterPro"/>
</dbReference>
<keyword evidence="2" id="KW-1003">Cell membrane</keyword>
<protein>
    <submittedName>
        <fullName evidence="7">Branched-chain amino acid ABC transporter permease</fullName>
    </submittedName>
</protein>